<evidence type="ECO:0000256" key="3">
    <source>
        <dbReference type="SAM" id="SignalP"/>
    </source>
</evidence>
<feature type="signal peptide" evidence="3">
    <location>
        <begin position="1"/>
        <end position="23"/>
    </location>
</feature>
<organism evidence="4 5">
    <name type="scientific">Discina gigas</name>
    <dbReference type="NCBI Taxonomy" id="1032678"/>
    <lineage>
        <taxon>Eukaryota</taxon>
        <taxon>Fungi</taxon>
        <taxon>Dikarya</taxon>
        <taxon>Ascomycota</taxon>
        <taxon>Pezizomycotina</taxon>
        <taxon>Pezizomycetes</taxon>
        <taxon>Pezizales</taxon>
        <taxon>Discinaceae</taxon>
        <taxon>Discina</taxon>
    </lineage>
</organism>
<dbReference type="Gene3D" id="2.60.40.420">
    <property type="entry name" value="Cupredoxins - blue copper proteins"/>
    <property type="match status" value="1"/>
</dbReference>
<dbReference type="EMBL" id="JBBBZM010000002">
    <property type="protein sequence ID" value="KAL0640581.1"/>
    <property type="molecule type" value="Genomic_DNA"/>
</dbReference>
<protein>
    <recommendedName>
        <fullName evidence="6">Extracellular serine-rich protein</fullName>
    </recommendedName>
</protein>
<dbReference type="SUPFAM" id="SSF49503">
    <property type="entry name" value="Cupredoxins"/>
    <property type="match status" value="1"/>
</dbReference>
<proteinExistence type="predicted"/>
<dbReference type="InterPro" id="IPR008972">
    <property type="entry name" value="Cupredoxin"/>
</dbReference>
<dbReference type="Proteomes" id="UP001447188">
    <property type="component" value="Unassembled WGS sequence"/>
</dbReference>
<reference evidence="4 5" key="1">
    <citation type="submission" date="2024-02" db="EMBL/GenBank/DDBJ databases">
        <title>Discinaceae phylogenomics.</title>
        <authorList>
            <person name="Dirks A.C."/>
            <person name="James T.Y."/>
        </authorList>
    </citation>
    <scope>NUCLEOTIDE SEQUENCE [LARGE SCALE GENOMIC DNA]</scope>
    <source>
        <strain evidence="4 5">ACD0624</strain>
    </source>
</reference>
<evidence type="ECO:0000313" key="5">
    <source>
        <dbReference type="Proteomes" id="UP001447188"/>
    </source>
</evidence>
<evidence type="ECO:0000256" key="2">
    <source>
        <dbReference type="SAM" id="Phobius"/>
    </source>
</evidence>
<comment type="caution">
    <text evidence="4">The sequence shown here is derived from an EMBL/GenBank/DDBJ whole genome shotgun (WGS) entry which is preliminary data.</text>
</comment>
<keyword evidence="2" id="KW-1133">Transmembrane helix</keyword>
<evidence type="ECO:0008006" key="6">
    <source>
        <dbReference type="Google" id="ProtNLM"/>
    </source>
</evidence>
<name>A0ABR3GX98_9PEZI</name>
<keyword evidence="2" id="KW-0812">Transmembrane</keyword>
<dbReference type="PANTHER" id="PTHR34883">
    <property type="entry name" value="SERINE-RICH PROTEIN, PUTATIVE-RELATED-RELATED"/>
    <property type="match status" value="1"/>
</dbReference>
<accession>A0ABR3GX98</accession>
<feature type="region of interest" description="Disordered" evidence="1">
    <location>
        <begin position="150"/>
        <end position="189"/>
    </location>
</feature>
<gene>
    <name evidence="4" type="ORF">Q9L58_000245</name>
</gene>
<keyword evidence="2" id="KW-0472">Membrane</keyword>
<evidence type="ECO:0000256" key="1">
    <source>
        <dbReference type="SAM" id="MobiDB-lite"/>
    </source>
</evidence>
<dbReference type="CDD" id="cd00920">
    <property type="entry name" value="Cupredoxin"/>
    <property type="match status" value="1"/>
</dbReference>
<dbReference type="InterPro" id="IPR052953">
    <property type="entry name" value="Ser-rich/MCO-related"/>
</dbReference>
<feature type="transmembrane region" description="Helical" evidence="2">
    <location>
        <begin position="192"/>
        <end position="217"/>
    </location>
</feature>
<feature type="chain" id="PRO_5045086029" description="Extracellular serine-rich protein" evidence="3">
    <location>
        <begin position="24"/>
        <end position="253"/>
    </location>
</feature>
<sequence>MSVHQLIRTVALVVIYLVVYCHGQKIIPVAVGREGDELKLRFSPEEVFAEVGDMIQFQFYPVNHSAVQADFGAPCVPMANNRGLGFFSGFRPLPLNTETIITFTINVTRPDPIFFYCSQGRHCQQGFVGVINPTVEQSLVAFKQAASAAPETLSPGESSTTPSIEPAPQTEAGLDKPPSPPDADNDRTTTNIGAIVGGALGGAAVLVVLVVFLVLLIMRRRRKAVTDDDAKTQLKYTIGKPELQQNSAYGSYL</sequence>
<dbReference type="PANTHER" id="PTHR34883:SF15">
    <property type="entry name" value="EXTRACELLULAR SERINE-RICH PROTEIN"/>
    <property type="match status" value="1"/>
</dbReference>
<keyword evidence="5" id="KW-1185">Reference proteome</keyword>
<keyword evidence="3" id="KW-0732">Signal</keyword>
<evidence type="ECO:0000313" key="4">
    <source>
        <dbReference type="EMBL" id="KAL0640581.1"/>
    </source>
</evidence>